<feature type="transmembrane region" description="Helical" evidence="11">
    <location>
        <begin position="286"/>
        <end position="307"/>
    </location>
</feature>
<evidence type="ECO:0000256" key="11">
    <source>
        <dbReference type="SAM" id="Phobius"/>
    </source>
</evidence>
<keyword evidence="7" id="KW-0915">Sodium</keyword>
<dbReference type="Gene3D" id="1.20.1530.20">
    <property type="match status" value="1"/>
</dbReference>
<dbReference type="GO" id="GO:0006814">
    <property type="term" value="P:sodium ion transport"/>
    <property type="evidence" value="ECO:0007669"/>
    <property type="project" value="UniProtKB-KW"/>
</dbReference>
<evidence type="ECO:0000256" key="1">
    <source>
        <dbReference type="ARBA" id="ARBA00004141"/>
    </source>
</evidence>
<dbReference type="Proteomes" id="UP000004959">
    <property type="component" value="Chromosome"/>
</dbReference>
<gene>
    <name evidence="13" type="ORF">OKIT_1605</name>
</gene>
<keyword evidence="6 11" id="KW-1133">Transmembrane helix</keyword>
<dbReference type="PATRIC" id="fig|1045004.4.peg.1576"/>
<dbReference type="RefSeq" id="WP_007746737.1">
    <property type="nucleotide sequence ID" value="NZ_CM001398.1"/>
</dbReference>
<dbReference type="GO" id="GO:0015297">
    <property type="term" value="F:antiporter activity"/>
    <property type="evidence" value="ECO:0007669"/>
    <property type="project" value="UniProtKB-KW"/>
</dbReference>
<evidence type="ECO:0000256" key="3">
    <source>
        <dbReference type="ARBA" id="ARBA00022448"/>
    </source>
</evidence>
<evidence type="ECO:0000256" key="8">
    <source>
        <dbReference type="ARBA" id="ARBA00023065"/>
    </source>
</evidence>
<keyword evidence="9 11" id="KW-0472">Membrane</keyword>
<comment type="subcellular location">
    <subcellularLocation>
        <location evidence="1">Membrane</location>
        <topology evidence="1">Multi-pass membrane protein</topology>
    </subcellularLocation>
</comment>
<dbReference type="Pfam" id="PF00999">
    <property type="entry name" value="Na_H_Exchanger"/>
    <property type="match status" value="1"/>
</dbReference>
<organism evidence="13 14">
    <name type="scientific">Oenococcus kitaharae DSM 17330</name>
    <dbReference type="NCBI Taxonomy" id="1045004"/>
    <lineage>
        <taxon>Bacteria</taxon>
        <taxon>Bacillati</taxon>
        <taxon>Bacillota</taxon>
        <taxon>Bacilli</taxon>
        <taxon>Lactobacillales</taxon>
        <taxon>Lactobacillaceae</taxon>
        <taxon>Oenococcus</taxon>
    </lineage>
</organism>
<evidence type="ECO:0000313" key="13">
    <source>
        <dbReference type="EMBL" id="EHN59682.1"/>
    </source>
</evidence>
<dbReference type="EMBL" id="AFVZ01000001">
    <property type="protein sequence ID" value="EHN59682.1"/>
    <property type="molecule type" value="Genomic_DNA"/>
</dbReference>
<feature type="domain" description="Cation/H+ exchanger transmembrane" evidence="12">
    <location>
        <begin position="14"/>
        <end position="370"/>
    </location>
</feature>
<dbReference type="STRING" id="336988.NT96_01675"/>
<keyword evidence="8" id="KW-0406">Ion transport</keyword>
<evidence type="ECO:0000256" key="6">
    <source>
        <dbReference type="ARBA" id="ARBA00022989"/>
    </source>
</evidence>
<protein>
    <submittedName>
        <fullName evidence="13">Na+/H+ antiporter</fullName>
    </submittedName>
</protein>
<keyword evidence="4" id="KW-0050">Antiport</keyword>
<feature type="transmembrane region" description="Helical" evidence="11">
    <location>
        <begin position="231"/>
        <end position="249"/>
    </location>
</feature>
<evidence type="ECO:0000256" key="5">
    <source>
        <dbReference type="ARBA" id="ARBA00022692"/>
    </source>
</evidence>
<accession>G9WG74</accession>
<feature type="transmembrane region" description="Helical" evidence="11">
    <location>
        <begin position="319"/>
        <end position="340"/>
    </location>
</feature>
<dbReference type="PANTHER" id="PTHR43562:SF3">
    <property type="entry name" value="SODIUM ION_PROTON EXCHANGER (EUROFUNG)"/>
    <property type="match status" value="1"/>
</dbReference>
<comment type="caution">
    <text evidence="13">The sequence shown here is derived from an EMBL/GenBank/DDBJ whole genome shotgun (WGS) entry which is preliminary data.</text>
</comment>
<dbReference type="GO" id="GO:1902600">
    <property type="term" value="P:proton transmembrane transport"/>
    <property type="evidence" value="ECO:0007669"/>
    <property type="project" value="InterPro"/>
</dbReference>
<dbReference type="GO" id="GO:0016020">
    <property type="term" value="C:membrane"/>
    <property type="evidence" value="ECO:0007669"/>
    <property type="project" value="UniProtKB-SubCell"/>
</dbReference>
<feature type="transmembrane region" description="Helical" evidence="11">
    <location>
        <begin position="114"/>
        <end position="132"/>
    </location>
</feature>
<name>G9WG74_9LACO</name>
<dbReference type="HOGENOM" id="CLU_005126_7_1_9"/>
<comment type="similarity">
    <text evidence="2">Belongs to the monovalent cation:proton antiporter 2 (CPA2) transporter (TC 2.A.37) family.</text>
</comment>
<keyword evidence="14" id="KW-1185">Reference proteome</keyword>
<dbReference type="AlphaFoldDB" id="G9WG74"/>
<evidence type="ECO:0000313" key="14">
    <source>
        <dbReference type="Proteomes" id="UP000004959"/>
    </source>
</evidence>
<dbReference type="InterPro" id="IPR038770">
    <property type="entry name" value="Na+/solute_symporter_sf"/>
</dbReference>
<feature type="transmembrane region" description="Helical" evidence="11">
    <location>
        <begin position="27"/>
        <end position="47"/>
    </location>
</feature>
<feature type="transmembrane region" description="Helical" evidence="11">
    <location>
        <begin position="261"/>
        <end position="280"/>
    </location>
</feature>
<evidence type="ECO:0000259" key="12">
    <source>
        <dbReference type="Pfam" id="PF00999"/>
    </source>
</evidence>
<evidence type="ECO:0000256" key="2">
    <source>
        <dbReference type="ARBA" id="ARBA00005551"/>
    </source>
</evidence>
<dbReference type="eggNOG" id="COG0475">
    <property type="taxonomic scope" value="Bacteria"/>
</dbReference>
<evidence type="ECO:0000256" key="9">
    <source>
        <dbReference type="ARBA" id="ARBA00023136"/>
    </source>
</evidence>
<feature type="transmembrane region" description="Helical" evidence="11">
    <location>
        <begin position="177"/>
        <end position="195"/>
    </location>
</feature>
<feature type="transmembrane region" description="Helical" evidence="11">
    <location>
        <begin position="144"/>
        <end position="165"/>
    </location>
</feature>
<keyword evidence="5 11" id="KW-0812">Transmembrane</keyword>
<dbReference type="OrthoDB" id="9793589at2"/>
<evidence type="ECO:0000256" key="4">
    <source>
        <dbReference type="ARBA" id="ARBA00022449"/>
    </source>
</evidence>
<evidence type="ECO:0000256" key="10">
    <source>
        <dbReference type="ARBA" id="ARBA00023201"/>
    </source>
</evidence>
<feature type="transmembrane region" description="Helical" evidence="11">
    <location>
        <begin position="352"/>
        <end position="372"/>
    </location>
</feature>
<evidence type="ECO:0000256" key="7">
    <source>
        <dbReference type="ARBA" id="ARBA00023053"/>
    </source>
</evidence>
<feature type="transmembrane region" description="Helical" evidence="11">
    <location>
        <begin position="85"/>
        <end position="108"/>
    </location>
</feature>
<dbReference type="InterPro" id="IPR006153">
    <property type="entry name" value="Cation/H_exchanger_TM"/>
</dbReference>
<reference evidence="13 14" key="1">
    <citation type="journal article" date="2012" name="PLoS ONE">
        <title>Functional divergence in the genus oenococcus as predicted by genome sequencing of the newly-described species, Oenococcus kitaharae.</title>
        <authorList>
            <person name="Borneman A.R."/>
            <person name="McCarthy J.M."/>
            <person name="Chambers P.J."/>
            <person name="Bartowsky E.J."/>
        </authorList>
    </citation>
    <scope>NUCLEOTIDE SEQUENCE [LARGE SCALE GENOMIC DNA]</scope>
    <source>
        <strain evidence="14">DSM17330</strain>
    </source>
</reference>
<keyword evidence="3" id="KW-0813">Transport</keyword>
<keyword evidence="10" id="KW-0739">Sodium transport</keyword>
<sequence>MAFLGILCLILLMTTLAGQLSAKANLPVVIGQLVVGVVIGPAVLNWVQPNDLTQIFSEIGVVILMFMAGLESDLHLLRRFMKPSLLVAVTGMLLPLISFFAVGELFGLNRTESLFLALIFSATSVSITVEVLKEMNRLNSREGITILGAAVADDILSVILLSLISGDTGASNILRTIISQIAFFVILIAAARWLIPQLMKWSGIFDLRVSEVLMALILCFAFSYLADLMGLSSVIGAFFSGIAIGQTSFKQIINEGIQPIGYALFIPIFFVSIGLDLRLTGLIDDWLFFTILTIIAVLSKTLGAGLGARLFSFSYRSSLMIGFGMVSRGEMALIIAQIGFQDKLLSSDRYSAVIAAIFAATLIAPFLLRAIIGSHPKNT</sequence>
<dbReference type="PANTHER" id="PTHR43562">
    <property type="entry name" value="NAPA-TYPE SODIUM/HYDROGEN ANTIPORTER"/>
    <property type="match status" value="1"/>
</dbReference>
<proteinExistence type="inferred from homology"/>